<dbReference type="SUPFAM" id="SSF50475">
    <property type="entry name" value="FMN-binding split barrel"/>
    <property type="match status" value="1"/>
</dbReference>
<evidence type="ECO:0000256" key="1">
    <source>
        <dbReference type="SAM" id="MobiDB-lite"/>
    </source>
</evidence>
<dbReference type="PROSITE" id="PS50943">
    <property type="entry name" value="HTH_CROC1"/>
    <property type="match status" value="1"/>
</dbReference>
<evidence type="ECO:0000313" key="3">
    <source>
        <dbReference type="EMBL" id="MBO8192200.1"/>
    </source>
</evidence>
<dbReference type="RefSeq" id="WP_209239295.1">
    <property type="nucleotide sequence ID" value="NZ_JADKMA010000043.1"/>
</dbReference>
<dbReference type="InterPro" id="IPR012349">
    <property type="entry name" value="Split_barrel_FMN-bd"/>
</dbReference>
<proteinExistence type="predicted"/>
<evidence type="ECO:0000259" key="2">
    <source>
        <dbReference type="PROSITE" id="PS50943"/>
    </source>
</evidence>
<gene>
    <name evidence="3" type="ORF">ITI46_11060</name>
</gene>
<dbReference type="SUPFAM" id="SSF47413">
    <property type="entry name" value="lambda repressor-like DNA-binding domains"/>
    <property type="match status" value="1"/>
</dbReference>
<reference evidence="3 4" key="1">
    <citation type="submission" date="2020-11" db="EMBL/GenBank/DDBJ databases">
        <title>Streptomyces spirodelae sp. nov., isolated from duckweed.</title>
        <authorList>
            <person name="Saimee Y."/>
            <person name="Duangmal K."/>
        </authorList>
    </citation>
    <scope>NUCLEOTIDE SEQUENCE [LARGE SCALE GENOMIC DNA]</scope>
    <source>
        <strain evidence="3 4">S16-07</strain>
    </source>
</reference>
<keyword evidence="4" id="KW-1185">Reference proteome</keyword>
<dbReference type="Pfam" id="PF01381">
    <property type="entry name" value="HTH_3"/>
    <property type="match status" value="1"/>
</dbReference>
<feature type="region of interest" description="Disordered" evidence="1">
    <location>
        <begin position="1"/>
        <end position="23"/>
    </location>
</feature>
<dbReference type="InterPro" id="IPR024747">
    <property type="entry name" value="Pyridox_Oxase-rel"/>
</dbReference>
<evidence type="ECO:0000313" key="4">
    <source>
        <dbReference type="Proteomes" id="UP001519064"/>
    </source>
</evidence>
<name>A0ABS3X9Y8_9ACTN</name>
<dbReference type="Gene3D" id="1.10.260.40">
    <property type="entry name" value="lambda repressor-like DNA-binding domains"/>
    <property type="match status" value="1"/>
</dbReference>
<protein>
    <submittedName>
        <fullName evidence="3">Pyridoxamine 5'-phosphate oxidase family protein</fullName>
    </submittedName>
</protein>
<dbReference type="Gene3D" id="2.30.110.10">
    <property type="entry name" value="Electron Transport, Fmn-binding Protein, Chain A"/>
    <property type="match status" value="1"/>
</dbReference>
<organism evidence="3 4">
    <name type="scientific">Streptomyces oryzae</name>
    <dbReference type="NCBI Taxonomy" id="1434886"/>
    <lineage>
        <taxon>Bacteria</taxon>
        <taxon>Bacillati</taxon>
        <taxon>Actinomycetota</taxon>
        <taxon>Actinomycetes</taxon>
        <taxon>Kitasatosporales</taxon>
        <taxon>Streptomycetaceae</taxon>
        <taxon>Streptomyces</taxon>
    </lineage>
</organism>
<dbReference type="InterPro" id="IPR010982">
    <property type="entry name" value="Lambda_DNA-bd_dom_sf"/>
</dbReference>
<sequence length="229" mass="24791">MHDDGPRAHGRDPGSGQPREDTIATRCAVRREQLGLPREEVARRAGMSVAYLSRLETLSDDFDPAALMRLAAVLEMPYDELLEGPREPEPGQEPAAGHPVLARLSEDECWQRLGTHGIGRVGLTTEDGPVILPVNFLVDGRTIVYRTEAGGAAAAADGAQVAFEADHMDEHHSRGWSVLVTGTAHHVTDPGTVESLAARPGAEPWAGGKRELWIRVRPAQVTGRTIHTR</sequence>
<comment type="caution">
    <text evidence="3">The sequence shown here is derived from an EMBL/GenBank/DDBJ whole genome shotgun (WGS) entry which is preliminary data.</text>
</comment>
<dbReference type="SMART" id="SM00530">
    <property type="entry name" value="HTH_XRE"/>
    <property type="match status" value="1"/>
</dbReference>
<dbReference type="Pfam" id="PF12900">
    <property type="entry name" value="Pyridox_ox_2"/>
    <property type="match status" value="1"/>
</dbReference>
<feature type="domain" description="HTH cro/C1-type" evidence="2">
    <location>
        <begin position="31"/>
        <end position="81"/>
    </location>
</feature>
<dbReference type="EMBL" id="JADKMA010000043">
    <property type="protein sequence ID" value="MBO8192200.1"/>
    <property type="molecule type" value="Genomic_DNA"/>
</dbReference>
<dbReference type="CDD" id="cd00093">
    <property type="entry name" value="HTH_XRE"/>
    <property type="match status" value="1"/>
</dbReference>
<accession>A0ABS3X9Y8</accession>
<dbReference type="InterPro" id="IPR001387">
    <property type="entry name" value="Cro/C1-type_HTH"/>
</dbReference>
<dbReference type="Proteomes" id="UP001519064">
    <property type="component" value="Unassembled WGS sequence"/>
</dbReference>